<evidence type="ECO:0000313" key="2">
    <source>
        <dbReference type="EMBL" id="MFC0675355.1"/>
    </source>
</evidence>
<name>A0ABV6REC5_9MICO</name>
<dbReference type="Proteomes" id="UP001589793">
    <property type="component" value="Unassembled WGS sequence"/>
</dbReference>
<dbReference type="PROSITE" id="PS51186">
    <property type="entry name" value="GNAT"/>
    <property type="match status" value="1"/>
</dbReference>
<dbReference type="PANTHER" id="PTHR39173:SF1">
    <property type="entry name" value="ACETYLTRANSFERASE"/>
    <property type="match status" value="1"/>
</dbReference>
<accession>A0ABV6REC5</accession>
<dbReference type="EMBL" id="JBHLSV010000022">
    <property type="protein sequence ID" value="MFC0675355.1"/>
    <property type="molecule type" value="Genomic_DNA"/>
</dbReference>
<organism evidence="2 3">
    <name type="scientific">Brachybacterium hainanense</name>
    <dbReference type="NCBI Taxonomy" id="1541174"/>
    <lineage>
        <taxon>Bacteria</taxon>
        <taxon>Bacillati</taxon>
        <taxon>Actinomycetota</taxon>
        <taxon>Actinomycetes</taxon>
        <taxon>Micrococcales</taxon>
        <taxon>Dermabacteraceae</taxon>
        <taxon>Brachybacterium</taxon>
    </lineage>
</organism>
<dbReference type="InterPro" id="IPR000182">
    <property type="entry name" value="GNAT_dom"/>
</dbReference>
<dbReference type="Gene3D" id="3.40.630.30">
    <property type="match status" value="1"/>
</dbReference>
<reference evidence="2 3" key="1">
    <citation type="submission" date="2024-09" db="EMBL/GenBank/DDBJ databases">
        <authorList>
            <person name="Sun Q."/>
            <person name="Mori K."/>
        </authorList>
    </citation>
    <scope>NUCLEOTIDE SEQUENCE [LARGE SCALE GENOMIC DNA]</scope>
    <source>
        <strain evidence="2 3">CICC 10874</strain>
    </source>
</reference>
<dbReference type="PANTHER" id="PTHR39173">
    <property type="entry name" value="ACETYLTRANSFERASE"/>
    <property type="match status" value="1"/>
</dbReference>
<feature type="domain" description="N-acetyltransferase" evidence="1">
    <location>
        <begin position="40"/>
        <end position="189"/>
    </location>
</feature>
<evidence type="ECO:0000259" key="1">
    <source>
        <dbReference type="PROSITE" id="PS51186"/>
    </source>
</evidence>
<protein>
    <submittedName>
        <fullName evidence="2">GNAT family N-acetyltransferase</fullName>
    </submittedName>
</protein>
<keyword evidence="3" id="KW-1185">Reference proteome</keyword>
<dbReference type="SUPFAM" id="SSF55729">
    <property type="entry name" value="Acyl-CoA N-acyltransferases (Nat)"/>
    <property type="match status" value="1"/>
</dbReference>
<sequence>MSELCIRLVLPDPDRFDAWRDAVRDFAGTGMDGSGYAAGEALDPAPEDFAQYLAARAAEADETRPPAPGRVHCSYTWIVGEDWEGGGPLLGFAALRHRLNTFLLDQGGHIGYSVRPAARRRDVATAALRLLLEDAGARGIDPVLVTCLEENVGSRAVIDAAGGSCEDSRSGHRRFWFGGRPWPSRPDVP</sequence>
<dbReference type="InterPro" id="IPR016181">
    <property type="entry name" value="Acyl_CoA_acyltransferase"/>
</dbReference>
<gene>
    <name evidence="2" type="ORF">ACFFF6_15425</name>
</gene>
<proteinExistence type="predicted"/>
<evidence type="ECO:0000313" key="3">
    <source>
        <dbReference type="Proteomes" id="UP001589793"/>
    </source>
</evidence>
<dbReference type="RefSeq" id="WP_376982321.1">
    <property type="nucleotide sequence ID" value="NZ_JBHLSV010000022.1"/>
</dbReference>
<comment type="caution">
    <text evidence="2">The sequence shown here is derived from an EMBL/GenBank/DDBJ whole genome shotgun (WGS) entry which is preliminary data.</text>
</comment>
<dbReference type="Pfam" id="PF13302">
    <property type="entry name" value="Acetyltransf_3"/>
    <property type="match status" value="1"/>
</dbReference>
<dbReference type="CDD" id="cd04301">
    <property type="entry name" value="NAT_SF"/>
    <property type="match status" value="1"/>
</dbReference>